<reference evidence="4" key="1">
    <citation type="journal article" date="2014" name="Front. Microbiol.">
        <title>High frequency of phylogenetically diverse reductive dehalogenase-homologous genes in deep subseafloor sedimentary metagenomes.</title>
        <authorList>
            <person name="Kawai M."/>
            <person name="Futagami T."/>
            <person name="Toyoda A."/>
            <person name="Takaki Y."/>
            <person name="Nishi S."/>
            <person name="Hori S."/>
            <person name="Arai W."/>
            <person name="Tsubouchi T."/>
            <person name="Morono Y."/>
            <person name="Uchiyama I."/>
            <person name="Ito T."/>
            <person name="Fujiyama A."/>
            <person name="Inagaki F."/>
            <person name="Takami H."/>
        </authorList>
    </citation>
    <scope>NUCLEOTIDE SEQUENCE</scope>
    <source>
        <strain evidence="4">Expedition CK06-06</strain>
    </source>
</reference>
<dbReference type="PANTHER" id="PTHR43095:SF5">
    <property type="entry name" value="XYLULOSE KINASE"/>
    <property type="match status" value="1"/>
</dbReference>
<feature type="non-terminal residue" evidence="4">
    <location>
        <position position="1"/>
    </location>
</feature>
<dbReference type="SUPFAM" id="SSF53067">
    <property type="entry name" value="Actin-like ATPase domain"/>
    <property type="match status" value="1"/>
</dbReference>
<dbReference type="EMBL" id="BARS01049559">
    <property type="protein sequence ID" value="GAG34323.1"/>
    <property type="molecule type" value="Genomic_DNA"/>
</dbReference>
<dbReference type="Gene3D" id="3.30.420.40">
    <property type="match status" value="1"/>
</dbReference>
<evidence type="ECO:0000256" key="2">
    <source>
        <dbReference type="ARBA" id="ARBA00022777"/>
    </source>
</evidence>
<dbReference type="AlphaFoldDB" id="X0XCD1"/>
<evidence type="ECO:0000313" key="4">
    <source>
        <dbReference type="EMBL" id="GAG34323.1"/>
    </source>
</evidence>
<dbReference type="Pfam" id="PF02782">
    <property type="entry name" value="FGGY_C"/>
    <property type="match status" value="1"/>
</dbReference>
<proteinExistence type="predicted"/>
<dbReference type="GO" id="GO:0016301">
    <property type="term" value="F:kinase activity"/>
    <property type="evidence" value="ECO:0007669"/>
    <property type="project" value="UniProtKB-KW"/>
</dbReference>
<organism evidence="4">
    <name type="scientific">marine sediment metagenome</name>
    <dbReference type="NCBI Taxonomy" id="412755"/>
    <lineage>
        <taxon>unclassified sequences</taxon>
        <taxon>metagenomes</taxon>
        <taxon>ecological metagenomes</taxon>
    </lineage>
</organism>
<keyword evidence="2" id="KW-0418">Kinase</keyword>
<dbReference type="GO" id="GO:0005975">
    <property type="term" value="P:carbohydrate metabolic process"/>
    <property type="evidence" value="ECO:0007669"/>
    <property type="project" value="InterPro"/>
</dbReference>
<dbReference type="InterPro" id="IPR043129">
    <property type="entry name" value="ATPase_NBD"/>
</dbReference>
<gene>
    <name evidence="4" type="ORF">S01H1_74119</name>
</gene>
<dbReference type="InterPro" id="IPR050406">
    <property type="entry name" value="FGGY_Carb_Kinase"/>
</dbReference>
<comment type="caution">
    <text evidence="4">The sequence shown here is derived from an EMBL/GenBank/DDBJ whole genome shotgun (WGS) entry which is preliminary data.</text>
</comment>
<evidence type="ECO:0000256" key="1">
    <source>
        <dbReference type="ARBA" id="ARBA00022679"/>
    </source>
</evidence>
<dbReference type="InterPro" id="IPR018485">
    <property type="entry name" value="FGGY_C"/>
</dbReference>
<sequence>EFVATGGGAASDAGLQIKSDIIGVPFVRPRITECGLLGTAILAGISTGVFNTAEEGIDCFVQRERVYEPDPHRHAIYRERLLMYRELFPLMRDYLAKMENMM</sequence>
<dbReference type="PANTHER" id="PTHR43095">
    <property type="entry name" value="SUGAR KINASE"/>
    <property type="match status" value="1"/>
</dbReference>
<feature type="domain" description="Carbohydrate kinase FGGY C-terminal" evidence="3">
    <location>
        <begin position="4"/>
        <end position="46"/>
    </location>
</feature>
<evidence type="ECO:0000259" key="3">
    <source>
        <dbReference type="Pfam" id="PF02782"/>
    </source>
</evidence>
<protein>
    <recommendedName>
        <fullName evidence="3">Carbohydrate kinase FGGY C-terminal domain-containing protein</fullName>
    </recommendedName>
</protein>
<keyword evidence="1" id="KW-0808">Transferase</keyword>
<accession>X0XCD1</accession>
<name>X0XCD1_9ZZZZ</name>